<evidence type="ECO:0000256" key="6">
    <source>
        <dbReference type="ARBA" id="ARBA00022989"/>
    </source>
</evidence>
<evidence type="ECO:0000256" key="3">
    <source>
        <dbReference type="ARBA" id="ARBA00022448"/>
    </source>
</evidence>
<sequence length="351" mass="37128">MKTSGQTERQQTPRTLYAIAVLFPAGMIVLGILAGSQTIAPYEVLMILGGSLFGQEPAAIDAIQSQIVMDIRLPRTLLAFFVGAALSVAGAAFQGFLRNPLADPYTLGVSSGAALGAVIVIFFQVTIPFLGDFTLPVISIGSALVTLIILLSFTRAMRRSLSAETIILIGIIISAFFGAFLSLLIALSGEELRQAVQWLLGSVGMRGWNYVQLMIPFFFFGGLVLMTQLKELNAFSFGLDFARNVGVSVNRSGVLILTAAAVLTGAAVSVAGTIGFVGLVVPHFVRILTGPDHRHLLPVSMFIGGGFLIAADICARLALAPMELPLGVITALVGAPIFAYLLIRQQRVYGG</sequence>
<dbReference type="GO" id="GO:0005886">
    <property type="term" value="C:plasma membrane"/>
    <property type="evidence" value="ECO:0007669"/>
    <property type="project" value="UniProtKB-SubCell"/>
</dbReference>
<evidence type="ECO:0000256" key="1">
    <source>
        <dbReference type="ARBA" id="ARBA00004651"/>
    </source>
</evidence>
<feature type="transmembrane region" description="Helical" evidence="8">
    <location>
        <begin position="77"/>
        <end position="97"/>
    </location>
</feature>
<dbReference type="OrthoDB" id="9811721at2"/>
<evidence type="ECO:0000313" key="10">
    <source>
        <dbReference type="Proteomes" id="UP000252100"/>
    </source>
</evidence>
<dbReference type="KEGG" id="rue:DT065_01685"/>
<feature type="transmembrane region" description="Helical" evidence="8">
    <location>
        <begin position="296"/>
        <end position="318"/>
    </location>
</feature>
<keyword evidence="5 8" id="KW-0812">Transmembrane</keyword>
<evidence type="ECO:0000256" key="5">
    <source>
        <dbReference type="ARBA" id="ARBA00022692"/>
    </source>
</evidence>
<dbReference type="EMBL" id="CP031092">
    <property type="protein sequence ID" value="AXF54852.1"/>
    <property type="molecule type" value="Genomic_DNA"/>
</dbReference>
<dbReference type="Gene3D" id="1.10.3470.10">
    <property type="entry name" value="ABC transporter involved in vitamin B12 uptake, BtuC"/>
    <property type="match status" value="1"/>
</dbReference>
<evidence type="ECO:0000256" key="8">
    <source>
        <dbReference type="SAM" id="Phobius"/>
    </source>
</evidence>
<dbReference type="SUPFAM" id="SSF81345">
    <property type="entry name" value="ABC transporter involved in vitamin B12 uptake, BtuC"/>
    <property type="match status" value="1"/>
</dbReference>
<evidence type="ECO:0000313" key="9">
    <source>
        <dbReference type="EMBL" id="AXF54852.1"/>
    </source>
</evidence>
<dbReference type="InterPro" id="IPR000522">
    <property type="entry name" value="ABC_transptr_permease_BtuC"/>
</dbReference>
<feature type="transmembrane region" description="Helical" evidence="8">
    <location>
        <begin position="16"/>
        <end position="36"/>
    </location>
</feature>
<dbReference type="RefSeq" id="WP_114370301.1">
    <property type="nucleotide sequence ID" value="NZ_CP031092.1"/>
</dbReference>
<dbReference type="PANTHER" id="PTHR30472:SF25">
    <property type="entry name" value="ABC TRANSPORTER PERMEASE PROTEIN MJ0876-RELATED"/>
    <property type="match status" value="1"/>
</dbReference>
<keyword evidence="7 8" id="KW-0472">Membrane</keyword>
<keyword evidence="10" id="KW-1185">Reference proteome</keyword>
<dbReference type="FunFam" id="1.10.3470.10:FF:000001">
    <property type="entry name" value="Vitamin B12 ABC transporter permease BtuC"/>
    <property type="match status" value="1"/>
</dbReference>
<dbReference type="AlphaFoldDB" id="A0A345BV71"/>
<comment type="similarity">
    <text evidence="2">Belongs to the binding-protein-dependent transport system permease family. FecCD subfamily.</text>
</comment>
<dbReference type="GO" id="GO:0022857">
    <property type="term" value="F:transmembrane transporter activity"/>
    <property type="evidence" value="ECO:0007669"/>
    <property type="project" value="InterPro"/>
</dbReference>
<dbReference type="Proteomes" id="UP000252100">
    <property type="component" value="Chromosome"/>
</dbReference>
<evidence type="ECO:0000256" key="7">
    <source>
        <dbReference type="ARBA" id="ARBA00023136"/>
    </source>
</evidence>
<dbReference type="PANTHER" id="PTHR30472">
    <property type="entry name" value="FERRIC ENTEROBACTIN TRANSPORT SYSTEM PERMEASE PROTEIN"/>
    <property type="match status" value="1"/>
</dbReference>
<name>A0A345BV71_9BACI</name>
<feature type="transmembrane region" description="Helical" evidence="8">
    <location>
        <begin position="104"/>
        <end position="127"/>
    </location>
</feature>
<evidence type="ECO:0000256" key="2">
    <source>
        <dbReference type="ARBA" id="ARBA00007935"/>
    </source>
</evidence>
<dbReference type="InterPro" id="IPR037294">
    <property type="entry name" value="ABC_BtuC-like"/>
</dbReference>
<dbReference type="CDD" id="cd06550">
    <property type="entry name" value="TM_ABC_iron-siderophores_like"/>
    <property type="match status" value="1"/>
</dbReference>
<evidence type="ECO:0000256" key="4">
    <source>
        <dbReference type="ARBA" id="ARBA00022475"/>
    </source>
</evidence>
<comment type="subcellular location">
    <subcellularLocation>
        <location evidence="1">Cell membrane</location>
        <topology evidence="1">Multi-pass membrane protein</topology>
    </subcellularLocation>
</comment>
<proteinExistence type="inferred from homology"/>
<keyword evidence="6 8" id="KW-1133">Transmembrane helix</keyword>
<gene>
    <name evidence="9" type="ORF">DT065_01685</name>
</gene>
<keyword evidence="4" id="KW-1003">Cell membrane</keyword>
<feature type="transmembrane region" description="Helical" evidence="8">
    <location>
        <begin position="255"/>
        <end position="284"/>
    </location>
</feature>
<keyword evidence="3" id="KW-0813">Transport</keyword>
<feature type="transmembrane region" description="Helical" evidence="8">
    <location>
        <begin position="133"/>
        <end position="153"/>
    </location>
</feature>
<accession>A0A345BV71</accession>
<reference evidence="9 10" key="1">
    <citation type="journal article" date="2018" name="J. Microbiol.">
        <title>Salicibibacter kimchii gen. nov., sp. nov., a moderately halophilic and alkalitolerant bacterium in the family Bacillaceae, isolated from kimchi.</title>
        <authorList>
            <person name="Jang J.Y."/>
            <person name="Oh Y.J."/>
            <person name="Lim S.K."/>
            <person name="Park H.K."/>
            <person name="Lee C."/>
            <person name="Kim J.Y."/>
            <person name="Lee M.A."/>
            <person name="Choi H.J."/>
        </authorList>
    </citation>
    <scope>NUCLEOTIDE SEQUENCE [LARGE SCALE GENOMIC DNA]</scope>
    <source>
        <strain evidence="9 10">NKC1-1</strain>
    </source>
</reference>
<feature type="transmembrane region" description="Helical" evidence="8">
    <location>
        <begin position="165"/>
        <end position="187"/>
    </location>
</feature>
<dbReference type="Pfam" id="PF01032">
    <property type="entry name" value="FecCD"/>
    <property type="match status" value="1"/>
</dbReference>
<dbReference type="GO" id="GO:0033214">
    <property type="term" value="P:siderophore-iron import into cell"/>
    <property type="evidence" value="ECO:0007669"/>
    <property type="project" value="TreeGrafter"/>
</dbReference>
<feature type="transmembrane region" description="Helical" evidence="8">
    <location>
        <begin position="324"/>
        <end position="343"/>
    </location>
</feature>
<feature type="transmembrane region" description="Helical" evidence="8">
    <location>
        <begin position="207"/>
        <end position="225"/>
    </location>
</feature>
<organism evidence="9 10">
    <name type="scientific">Salicibibacter kimchii</name>
    <dbReference type="NCBI Taxonomy" id="2099786"/>
    <lineage>
        <taxon>Bacteria</taxon>
        <taxon>Bacillati</taxon>
        <taxon>Bacillota</taxon>
        <taxon>Bacilli</taxon>
        <taxon>Bacillales</taxon>
        <taxon>Bacillaceae</taxon>
        <taxon>Salicibibacter</taxon>
    </lineage>
</organism>
<protein>
    <submittedName>
        <fullName evidence="9">Iron ABC transporter permease</fullName>
    </submittedName>
</protein>